<accession>A0A4U0U241</accession>
<sequence>MIVNKKFDRLRQWGRERMGGEVRTDTNDEFKSLELEMQLRGEGMDRLNRSAKDYVKHISRRDAGDARDKMLPVTYFGNAMVSHGEDFEPDSEFGQCLSTLGRANERIGRMQETYSANATGSWLESIERSLVQMKEYNEARKKLDNRRLAYDTATAKMQKSKREDFRMEEELRSQKAKYEESSEDVYRRMMDIKEAEADSVTDLSSFLEAELTYYDRCREVLMQVKRDWPASNTAGNRSGSDSPSNNYNNNSRRNGGPRSRASSLAQRFGATDLTDTEPLEPPIRPGGGIRSRAPSAASSPRRELPGLDIPNSRPPITTARTYSGFEGPTSLSRADSPATTYAHNNGMPRLTRVPTEPTALLSACSGGGGGGKSSLRITKSREVPSANDVFSDTQSNYSSDSPLLAEPPSRTLSASWSASSSMMGGGGGGGVQDAGGGSGKKVPPPPPPSRAKKPPPPVPPPMKRSALSSGQVPRY</sequence>
<dbReference type="EMBL" id="NAJL01000016">
    <property type="protein sequence ID" value="TKA28938.1"/>
    <property type="molecule type" value="Genomic_DNA"/>
</dbReference>
<protein>
    <recommendedName>
        <fullName evidence="2">BAR domain-containing protein</fullName>
    </recommendedName>
</protein>
<feature type="compositionally biased region" description="Polar residues" evidence="1">
    <location>
        <begin position="388"/>
        <end position="401"/>
    </location>
</feature>
<dbReference type="Gene3D" id="1.20.1270.60">
    <property type="entry name" value="Arfaptin homology (AH) domain/BAR domain"/>
    <property type="match status" value="1"/>
</dbReference>
<keyword evidence="4" id="KW-1185">Reference proteome</keyword>
<feature type="compositionally biased region" description="Gly residues" evidence="1">
    <location>
        <begin position="423"/>
        <end position="439"/>
    </location>
</feature>
<dbReference type="InterPro" id="IPR004148">
    <property type="entry name" value="BAR_dom"/>
</dbReference>
<feature type="compositionally biased region" description="Low complexity" evidence="1">
    <location>
        <begin position="238"/>
        <end position="263"/>
    </location>
</feature>
<feature type="region of interest" description="Disordered" evidence="1">
    <location>
        <begin position="230"/>
        <end position="475"/>
    </location>
</feature>
<feature type="compositionally biased region" description="Polar residues" evidence="1">
    <location>
        <begin position="329"/>
        <end position="343"/>
    </location>
</feature>
<dbReference type="SMART" id="SM00721">
    <property type="entry name" value="BAR"/>
    <property type="match status" value="1"/>
</dbReference>
<reference evidence="3 4" key="1">
    <citation type="submission" date="2017-03" db="EMBL/GenBank/DDBJ databases">
        <title>Genomes of endolithic fungi from Antarctica.</title>
        <authorList>
            <person name="Coleine C."/>
            <person name="Masonjones S."/>
            <person name="Stajich J.E."/>
        </authorList>
    </citation>
    <scope>NUCLEOTIDE SEQUENCE [LARGE SCALE GENOMIC DNA]</scope>
    <source>
        <strain evidence="3 4">CCFEE 6315</strain>
    </source>
</reference>
<evidence type="ECO:0000259" key="2">
    <source>
        <dbReference type="PROSITE" id="PS51021"/>
    </source>
</evidence>
<dbReference type="GO" id="GO:0005737">
    <property type="term" value="C:cytoplasm"/>
    <property type="evidence" value="ECO:0007669"/>
    <property type="project" value="InterPro"/>
</dbReference>
<name>A0A4U0U241_9PEZI</name>
<dbReference type="InterPro" id="IPR027267">
    <property type="entry name" value="AH/BAR_dom_sf"/>
</dbReference>
<dbReference type="AlphaFoldDB" id="A0A4U0U241"/>
<gene>
    <name evidence="3" type="ORF">B0A50_03349</name>
</gene>
<feature type="compositionally biased region" description="Low complexity" evidence="1">
    <location>
        <begin position="413"/>
        <end position="422"/>
    </location>
</feature>
<dbReference type="PROSITE" id="PS51021">
    <property type="entry name" value="BAR"/>
    <property type="match status" value="1"/>
</dbReference>
<feature type="compositionally biased region" description="Low complexity" evidence="1">
    <location>
        <begin position="290"/>
        <end position="299"/>
    </location>
</feature>
<dbReference type="Pfam" id="PF03114">
    <property type="entry name" value="BAR"/>
    <property type="match status" value="1"/>
</dbReference>
<comment type="caution">
    <text evidence="3">The sequence shown here is derived from an EMBL/GenBank/DDBJ whole genome shotgun (WGS) entry which is preliminary data.</text>
</comment>
<proteinExistence type="predicted"/>
<dbReference type="Proteomes" id="UP000308549">
    <property type="component" value="Unassembled WGS sequence"/>
</dbReference>
<evidence type="ECO:0000313" key="4">
    <source>
        <dbReference type="Proteomes" id="UP000308549"/>
    </source>
</evidence>
<evidence type="ECO:0000256" key="1">
    <source>
        <dbReference type="SAM" id="MobiDB-lite"/>
    </source>
</evidence>
<dbReference type="OrthoDB" id="14167at2759"/>
<dbReference type="SUPFAM" id="SSF103657">
    <property type="entry name" value="BAR/IMD domain-like"/>
    <property type="match status" value="1"/>
</dbReference>
<feature type="compositionally biased region" description="Pro residues" evidence="1">
    <location>
        <begin position="442"/>
        <end position="462"/>
    </location>
</feature>
<organism evidence="3 4">
    <name type="scientific">Salinomyces thailandicus</name>
    <dbReference type="NCBI Taxonomy" id="706561"/>
    <lineage>
        <taxon>Eukaryota</taxon>
        <taxon>Fungi</taxon>
        <taxon>Dikarya</taxon>
        <taxon>Ascomycota</taxon>
        <taxon>Pezizomycotina</taxon>
        <taxon>Dothideomycetes</taxon>
        <taxon>Dothideomycetidae</taxon>
        <taxon>Mycosphaerellales</taxon>
        <taxon>Teratosphaeriaceae</taxon>
        <taxon>Salinomyces</taxon>
    </lineage>
</organism>
<evidence type="ECO:0000313" key="3">
    <source>
        <dbReference type="EMBL" id="TKA28938.1"/>
    </source>
</evidence>
<feature type="domain" description="BAR" evidence="2">
    <location>
        <begin position="15"/>
        <end position="237"/>
    </location>
</feature>